<sequence length="265" mass="31378">MYSLNNLLNIIIEINERNKDIDDQIFKLNILEEEDYSHDFLYDSGDDFDDDFEQLKKNIPLIKWREHVKKSTNWINLTEQLYEIKDDGNCFYTSFAVLHYGDKDQSLRVREDIVKYMMKMSFGDKYAENYQNYYEDFINGNNIPELLTNKDINELWSSGIDAFVEDTKAPLNVKVAYVIADTMHGLRPIDIVSWADNIIIPTFASLLYEVNICIYQIERDDDDFKTYDCTIDFGSLIKYNKDKKVYKLIFYNKGLNNHFDAIIKK</sequence>
<organism evidence="2">
    <name type="scientific">Klosneuvirus KNV1</name>
    <dbReference type="NCBI Taxonomy" id="1977640"/>
    <lineage>
        <taxon>Viruses</taxon>
        <taxon>Varidnaviria</taxon>
        <taxon>Bamfordvirae</taxon>
        <taxon>Nucleocytoviricota</taxon>
        <taxon>Megaviricetes</taxon>
        <taxon>Imitervirales</taxon>
        <taxon>Mimiviridae</taxon>
        <taxon>Klosneuvirinae</taxon>
        <taxon>Klosneuvirus</taxon>
    </lineage>
</organism>
<dbReference type="PROSITE" id="PS50802">
    <property type="entry name" value="OTU"/>
    <property type="match status" value="1"/>
</dbReference>
<dbReference type="InterPro" id="IPR038765">
    <property type="entry name" value="Papain-like_cys_pep_sf"/>
</dbReference>
<reference evidence="2" key="1">
    <citation type="journal article" date="2017" name="Science">
        <title>Giant viruses with an expanded complement of translation system components.</title>
        <authorList>
            <person name="Schulz F."/>
            <person name="Yutin N."/>
            <person name="Ivanova N.N."/>
            <person name="Ortega D.R."/>
            <person name="Lee T.K."/>
            <person name="Vierheilig J."/>
            <person name="Daims H."/>
            <person name="Horn M."/>
            <person name="Wagner M."/>
            <person name="Jensen G.J."/>
            <person name="Kyrpides N.C."/>
            <person name="Koonin E.V."/>
            <person name="Woyke T."/>
        </authorList>
    </citation>
    <scope>NUCLEOTIDE SEQUENCE</scope>
    <source>
        <strain evidence="2">KNV1</strain>
    </source>
</reference>
<dbReference type="CDD" id="cd22744">
    <property type="entry name" value="OTU"/>
    <property type="match status" value="1"/>
</dbReference>
<feature type="domain" description="OTU" evidence="1">
    <location>
        <begin position="79"/>
        <end position="265"/>
    </location>
</feature>
<evidence type="ECO:0000313" key="2">
    <source>
        <dbReference type="EMBL" id="ARF12350.1"/>
    </source>
</evidence>
<dbReference type="SUPFAM" id="SSF54001">
    <property type="entry name" value="Cysteine proteinases"/>
    <property type="match status" value="1"/>
</dbReference>
<dbReference type="EMBL" id="KY684112">
    <property type="protein sequence ID" value="ARF12350.1"/>
    <property type="molecule type" value="Genomic_DNA"/>
</dbReference>
<protein>
    <recommendedName>
        <fullName evidence="1">OTU domain-containing protein</fullName>
    </recommendedName>
</protein>
<accession>A0A1V0SKU8</accession>
<name>A0A1V0SKU8_9VIRU</name>
<dbReference type="Gene3D" id="3.90.70.80">
    <property type="match status" value="1"/>
</dbReference>
<proteinExistence type="predicted"/>
<evidence type="ECO:0000259" key="1">
    <source>
        <dbReference type="PROSITE" id="PS50802"/>
    </source>
</evidence>
<gene>
    <name evidence="2" type="ORF">Klosneuvirus_5_20</name>
</gene>
<dbReference type="InterPro" id="IPR003323">
    <property type="entry name" value="OTU_dom"/>
</dbReference>